<feature type="region of interest" description="Disordered" evidence="1">
    <location>
        <begin position="22"/>
        <end position="71"/>
    </location>
</feature>
<evidence type="ECO:0000313" key="4">
    <source>
        <dbReference type="Proteomes" id="UP000481583"/>
    </source>
</evidence>
<dbReference type="RefSeq" id="WP_165232191.1">
    <property type="nucleotide sequence ID" value="NZ_JAAKZV010000011.1"/>
</dbReference>
<feature type="compositionally biased region" description="Gly residues" evidence="1">
    <location>
        <begin position="22"/>
        <end position="31"/>
    </location>
</feature>
<comment type="caution">
    <text evidence="3">The sequence shown here is derived from an EMBL/GenBank/DDBJ whole genome shotgun (WGS) entry which is preliminary data.</text>
</comment>
<feature type="signal peptide" evidence="2">
    <location>
        <begin position="1"/>
        <end position="22"/>
    </location>
</feature>
<feature type="compositionally biased region" description="Low complexity" evidence="1">
    <location>
        <begin position="32"/>
        <end position="50"/>
    </location>
</feature>
<evidence type="ECO:0000256" key="2">
    <source>
        <dbReference type="SAM" id="SignalP"/>
    </source>
</evidence>
<dbReference type="EMBL" id="JAAKZV010000011">
    <property type="protein sequence ID" value="NGN63235.1"/>
    <property type="molecule type" value="Genomic_DNA"/>
</dbReference>
<feature type="chain" id="PRO_5026153274" description="DUF732 domain-containing protein" evidence="2">
    <location>
        <begin position="23"/>
        <end position="137"/>
    </location>
</feature>
<gene>
    <name evidence="3" type="ORF">G5C51_04845</name>
</gene>
<evidence type="ECO:0000256" key="1">
    <source>
        <dbReference type="SAM" id="MobiDB-lite"/>
    </source>
</evidence>
<accession>A0A6G4TTC6</accession>
<evidence type="ECO:0000313" key="3">
    <source>
        <dbReference type="EMBL" id="NGN63235.1"/>
    </source>
</evidence>
<dbReference type="Proteomes" id="UP000481583">
    <property type="component" value="Unassembled WGS sequence"/>
</dbReference>
<name>A0A6G4TTC6_9ACTN</name>
<keyword evidence="4" id="KW-1185">Reference proteome</keyword>
<organism evidence="3 4">
    <name type="scientific">Streptomyces coryli</name>
    <dbReference type="NCBI Taxonomy" id="1128680"/>
    <lineage>
        <taxon>Bacteria</taxon>
        <taxon>Bacillati</taxon>
        <taxon>Actinomycetota</taxon>
        <taxon>Actinomycetes</taxon>
        <taxon>Kitasatosporales</taxon>
        <taxon>Streptomycetaceae</taxon>
        <taxon>Streptomyces</taxon>
    </lineage>
</organism>
<evidence type="ECO:0008006" key="5">
    <source>
        <dbReference type="Google" id="ProtNLM"/>
    </source>
</evidence>
<keyword evidence="2" id="KW-0732">Signal</keyword>
<dbReference type="AlphaFoldDB" id="A0A6G4TTC6"/>
<protein>
    <recommendedName>
        <fullName evidence="5">DUF732 domain-containing protein</fullName>
    </recommendedName>
</protein>
<sequence length="137" mass="13732">MRTRIAAAALLGALLMTGCAGGSGDGKGGAAGTPSSARPAGPAPSPSDGGPTEKAPESKLKPATGSFSKKEKQYLVGKVPKGVDPAAILQAGQDACDRIGEVAKVDEKAARSAIRTGEIANAEDAIRTLCPTYKELL</sequence>
<dbReference type="PROSITE" id="PS51257">
    <property type="entry name" value="PROKAR_LIPOPROTEIN"/>
    <property type="match status" value="1"/>
</dbReference>
<reference evidence="3 4" key="1">
    <citation type="submission" date="2020-02" db="EMBL/GenBank/DDBJ databases">
        <title>Whole-genome analyses of novel actinobacteria.</title>
        <authorList>
            <person name="Sahin N."/>
        </authorList>
    </citation>
    <scope>NUCLEOTIDE SEQUENCE [LARGE SCALE GENOMIC DNA]</scope>
    <source>
        <strain evidence="3 4">A7024</strain>
    </source>
</reference>
<proteinExistence type="predicted"/>